<protein>
    <submittedName>
        <fullName evidence="1">MmcQ/YjbR family DNA-binding protein</fullName>
    </submittedName>
</protein>
<keyword evidence="2" id="KW-1185">Reference proteome</keyword>
<accession>A0ABS9Q0L3</accession>
<dbReference type="Pfam" id="PF04237">
    <property type="entry name" value="YjbR"/>
    <property type="match status" value="1"/>
</dbReference>
<evidence type="ECO:0000313" key="2">
    <source>
        <dbReference type="Proteomes" id="UP001521931"/>
    </source>
</evidence>
<dbReference type="InterPro" id="IPR058532">
    <property type="entry name" value="YjbR/MT2646/Rv2570-like"/>
</dbReference>
<evidence type="ECO:0000313" key="1">
    <source>
        <dbReference type="EMBL" id="MCG7321424.1"/>
    </source>
</evidence>
<comment type="caution">
    <text evidence="1">The sequence shown here is derived from an EMBL/GenBank/DDBJ whole genome shotgun (WGS) entry which is preliminary data.</text>
</comment>
<name>A0ABS9Q0L3_9MICO</name>
<dbReference type="GO" id="GO:0003677">
    <property type="term" value="F:DNA binding"/>
    <property type="evidence" value="ECO:0007669"/>
    <property type="project" value="UniProtKB-KW"/>
</dbReference>
<dbReference type="Proteomes" id="UP001521931">
    <property type="component" value="Unassembled WGS sequence"/>
</dbReference>
<dbReference type="SUPFAM" id="SSF142906">
    <property type="entry name" value="YjbR-like"/>
    <property type="match status" value="1"/>
</dbReference>
<reference evidence="1 2" key="1">
    <citation type="submission" date="2022-02" db="EMBL/GenBank/DDBJ databases">
        <title>Uncovering new skin microbiome diversity through culturing and metagenomics.</title>
        <authorList>
            <person name="Conlan S."/>
            <person name="Deming C."/>
            <person name="Nisc Comparative Sequencing Program N."/>
            <person name="Segre J.A."/>
        </authorList>
    </citation>
    <scope>NUCLEOTIDE SEQUENCE [LARGE SCALE GENOMIC DNA]</scope>
    <source>
        <strain evidence="1 2">ACRQZ</strain>
    </source>
</reference>
<dbReference type="EMBL" id="JAKRCV010000012">
    <property type="protein sequence ID" value="MCG7321424.1"/>
    <property type="molecule type" value="Genomic_DNA"/>
</dbReference>
<dbReference type="RefSeq" id="WP_239263082.1">
    <property type="nucleotide sequence ID" value="NZ_JAKRCV010000012.1"/>
</dbReference>
<keyword evidence="1" id="KW-0238">DNA-binding</keyword>
<gene>
    <name evidence="1" type="ORF">MHL29_05875</name>
</gene>
<proteinExistence type="predicted"/>
<dbReference type="InterPro" id="IPR038056">
    <property type="entry name" value="YjbR-like_sf"/>
</dbReference>
<sequence>MHDAMYDEDDPLLARVRALARALPDIDEKVSHGRPAFFTVKVFAYYGGSLKVDGEWVQHPQFVVVQAAPEDRDALRQSPGAYAPGYLGASGWTGLDLTGTTDWDEVAEILEDSYRCTAPSRLVTLLPQA</sequence>
<organism evidence="1 2">
    <name type="scientific">Arsenicicoccus bolidensis</name>
    <dbReference type="NCBI Taxonomy" id="229480"/>
    <lineage>
        <taxon>Bacteria</taxon>
        <taxon>Bacillati</taxon>
        <taxon>Actinomycetota</taxon>
        <taxon>Actinomycetes</taxon>
        <taxon>Micrococcales</taxon>
        <taxon>Intrasporangiaceae</taxon>
        <taxon>Arsenicicoccus</taxon>
    </lineage>
</organism>
<dbReference type="Gene3D" id="3.90.1150.30">
    <property type="match status" value="1"/>
</dbReference>